<dbReference type="AlphaFoldDB" id="A8P2F5"/>
<dbReference type="GeneID" id="6014888"/>
<proteinExistence type="predicted"/>
<dbReference type="KEGG" id="cci:CC1G_04752"/>
<keyword evidence="4" id="KW-1185">Reference proteome</keyword>
<gene>
    <name evidence="3" type="ORF">CC1G_04752</name>
</gene>
<dbReference type="EMBL" id="AACS02000013">
    <property type="protein sequence ID" value="EAU83496.1"/>
    <property type="molecule type" value="Genomic_DNA"/>
</dbReference>
<name>A8P2F5_COPC7</name>
<comment type="caution">
    <text evidence="3">The sequence shown here is derived from an EMBL/GenBank/DDBJ whole genome shotgun (WGS) entry which is preliminary data.</text>
</comment>
<feature type="coiled-coil region" evidence="1">
    <location>
        <begin position="32"/>
        <end position="66"/>
    </location>
</feature>
<feature type="region of interest" description="Disordered" evidence="2">
    <location>
        <begin position="1"/>
        <end position="20"/>
    </location>
</feature>
<dbReference type="VEuPathDB" id="FungiDB:CC1G_04752"/>
<dbReference type="OrthoDB" id="3221235at2759"/>
<dbReference type="InParanoid" id="A8P2F5"/>
<evidence type="ECO:0000256" key="2">
    <source>
        <dbReference type="SAM" id="MobiDB-lite"/>
    </source>
</evidence>
<dbReference type="Proteomes" id="UP000001861">
    <property type="component" value="Unassembled WGS sequence"/>
</dbReference>
<accession>A8P2F5</accession>
<protein>
    <submittedName>
        <fullName evidence="3">Uncharacterized protein</fullName>
    </submittedName>
</protein>
<dbReference type="RefSeq" id="XP_001838308.1">
    <property type="nucleotide sequence ID" value="XM_001838256.1"/>
</dbReference>
<dbReference type="OMA" id="ITEWIKK"/>
<keyword evidence="1" id="KW-0175">Coiled coil</keyword>
<reference evidence="3 4" key="1">
    <citation type="journal article" date="2010" name="Proc. Natl. Acad. Sci. U.S.A.">
        <title>Insights into evolution of multicellular fungi from the assembled chromosomes of the mushroom Coprinopsis cinerea (Coprinus cinereus).</title>
        <authorList>
            <person name="Stajich J.E."/>
            <person name="Wilke S.K."/>
            <person name="Ahren D."/>
            <person name="Au C.H."/>
            <person name="Birren B.W."/>
            <person name="Borodovsky M."/>
            <person name="Burns C."/>
            <person name="Canback B."/>
            <person name="Casselton L.A."/>
            <person name="Cheng C.K."/>
            <person name="Deng J."/>
            <person name="Dietrich F.S."/>
            <person name="Fargo D.C."/>
            <person name="Farman M.L."/>
            <person name="Gathman A.C."/>
            <person name="Goldberg J."/>
            <person name="Guigo R."/>
            <person name="Hoegger P.J."/>
            <person name="Hooker J.B."/>
            <person name="Huggins A."/>
            <person name="James T.Y."/>
            <person name="Kamada T."/>
            <person name="Kilaru S."/>
            <person name="Kodira C."/>
            <person name="Kues U."/>
            <person name="Kupfer D."/>
            <person name="Kwan H.S."/>
            <person name="Lomsadze A."/>
            <person name="Li W."/>
            <person name="Lilly W.W."/>
            <person name="Ma L.J."/>
            <person name="Mackey A.J."/>
            <person name="Manning G."/>
            <person name="Martin F."/>
            <person name="Muraguchi H."/>
            <person name="Natvig D.O."/>
            <person name="Palmerini H."/>
            <person name="Ramesh M.A."/>
            <person name="Rehmeyer C.J."/>
            <person name="Roe B.A."/>
            <person name="Shenoy N."/>
            <person name="Stanke M."/>
            <person name="Ter-Hovhannisyan V."/>
            <person name="Tunlid A."/>
            <person name="Velagapudi R."/>
            <person name="Vision T.J."/>
            <person name="Zeng Q."/>
            <person name="Zolan M.E."/>
            <person name="Pukkila P.J."/>
        </authorList>
    </citation>
    <scope>NUCLEOTIDE SEQUENCE [LARGE SCALE GENOMIC DNA]</scope>
    <source>
        <strain evidence="4">Okayama-7 / 130 / ATCC MYA-4618 / FGSC 9003</strain>
    </source>
</reference>
<evidence type="ECO:0000313" key="3">
    <source>
        <dbReference type="EMBL" id="EAU83496.1"/>
    </source>
</evidence>
<dbReference type="eggNOG" id="ENOG502SWKJ">
    <property type="taxonomic scope" value="Eukaryota"/>
</dbReference>
<evidence type="ECO:0000256" key="1">
    <source>
        <dbReference type="SAM" id="Coils"/>
    </source>
</evidence>
<sequence>MSSPIPESPYEQHIGTNYTPTDDQVKELRQYATQYDAQVAQVDEELAALQRKRDRLKALADGHKALSSITRRLPVDVMHSIFERCTPRPRHYAIMSSSHAPLLLTRVCRSWREIALNHAPLWSSLHIPIPSHPDVQHYVPGAQDDFDPDTMLTRRENRLTEEQREVFAMEVERWKARVEKRKEMVATWLSRAKGTNLFLSIAAGHNGDEHSERFFKEIVGVLRPYMPQVEKLKVFGPDMLAIHLLSIPAGETPRIRTITIDLISSTGIRDWMTASQEAPKVVFPPGSMVTAPSLKILSIEGSPQKLQEIPVTKANLTELYLCGRSGATSCASPMYFTPTSALNLLEQCPNLGKCALTLGMDPFVHEFHHLAVMNGIISQDPQEERTTPVSLPHLHTLLIEQEGNQSIQLFIDLIDLPALRNLGMTRSVTPCPASPAPLIQFMRKWGHNLKALFFDYRELTTDELKTCLEFARNVEELNTSFSRTLGRRRYRHSPWDDDLFNPTQPSQNNRPAPALFNNPVLALLTPRLGEGSPLDVLCPKLTYFRVQLATAEFSEEALLQFIRGRRHRQALQSGLAKLTKVKVGFAIDGPKGGVKRQQAHQCSHHRRSNLPGGTEDHWPLFRTIMDDPDVDLRELKVEVGWRQSPWKLDGHHLHGLQAHGSTADALWDPAYGLRAVVDRVFF</sequence>
<organism evidence="3 4">
    <name type="scientific">Coprinopsis cinerea (strain Okayama-7 / 130 / ATCC MYA-4618 / FGSC 9003)</name>
    <name type="common">Inky cap fungus</name>
    <name type="synonym">Hormographiella aspergillata</name>
    <dbReference type="NCBI Taxonomy" id="240176"/>
    <lineage>
        <taxon>Eukaryota</taxon>
        <taxon>Fungi</taxon>
        <taxon>Dikarya</taxon>
        <taxon>Basidiomycota</taxon>
        <taxon>Agaricomycotina</taxon>
        <taxon>Agaricomycetes</taxon>
        <taxon>Agaricomycetidae</taxon>
        <taxon>Agaricales</taxon>
        <taxon>Agaricineae</taxon>
        <taxon>Psathyrellaceae</taxon>
        <taxon>Coprinopsis</taxon>
    </lineage>
</organism>
<evidence type="ECO:0000313" key="4">
    <source>
        <dbReference type="Proteomes" id="UP000001861"/>
    </source>
</evidence>